<gene>
    <name evidence="6" type="ordered locus">Cyan7425_2138</name>
</gene>
<dbReference type="PANTHER" id="PTHR30085:SF6">
    <property type="entry name" value="ABC TRANSPORTER GLUTAMINE-BINDING PROTEIN GLNH"/>
    <property type="match status" value="1"/>
</dbReference>
<dbReference type="CDD" id="cd13688">
    <property type="entry name" value="PBP2_GltI_DEBP"/>
    <property type="match status" value="1"/>
</dbReference>
<name>B8HUF4_CYAP4</name>
<evidence type="ECO:0000256" key="1">
    <source>
        <dbReference type="ARBA" id="ARBA00010333"/>
    </source>
</evidence>
<dbReference type="OrthoDB" id="422423at2"/>
<keyword evidence="3 4" id="KW-0732">Signal</keyword>
<dbReference type="HOGENOM" id="CLU_019602_0_1_3"/>
<protein>
    <submittedName>
        <fullName evidence="6">Extracellular solute-binding protein family 3</fullName>
    </submittedName>
</protein>
<keyword evidence="2" id="KW-0813">Transport</keyword>
<dbReference type="InterPro" id="IPR051455">
    <property type="entry name" value="Bact_solute-bind_prot3"/>
</dbReference>
<dbReference type="NCBIfam" id="TIGR04262">
    <property type="entry name" value="orph_peri_GRRM"/>
    <property type="match status" value="1"/>
</dbReference>
<evidence type="ECO:0000313" key="6">
    <source>
        <dbReference type="EMBL" id="ACL44499.1"/>
    </source>
</evidence>
<dbReference type="AlphaFoldDB" id="B8HUF4"/>
<evidence type="ECO:0000259" key="5">
    <source>
        <dbReference type="SMART" id="SM00062"/>
    </source>
</evidence>
<dbReference type="InterPro" id="IPR026358">
    <property type="entry name" value="Orph_peri_GRRM"/>
</dbReference>
<dbReference type="InterPro" id="IPR001638">
    <property type="entry name" value="Solute-binding_3/MltF_N"/>
</dbReference>
<sequence length="302" mass="32531">MYKQRAIALLGLLATLGFATAASAETVIEKVTRTGVITMGGRVDIIPFSYLNDKKELVGYSQDVADLIAAEVSAYVGKPVAIQFQQVNNFSELLPKVENGQIDLACNTQFTWGRSMFVDYSVPYSLSGIRLLVKKGAIKGTPESLVGKRVGVLPNSLGEAMIKVVQPQAVLVPITGIDEGIDDLIAGKVDAIAGDSNILAGNIQRVSGSDYHLAPDQPFARYAVGCIVPPDNSKFRSLVNIAIAKMLQGYVVGDAKYTAIVNKWLGPQGILELPPALIKDYFRMVLLNYEQVPITNSSKAQK</sequence>
<accession>B8HUF4</accession>
<dbReference type="eggNOG" id="COG0834">
    <property type="taxonomic scope" value="Bacteria"/>
</dbReference>
<evidence type="ECO:0000256" key="4">
    <source>
        <dbReference type="SAM" id="SignalP"/>
    </source>
</evidence>
<feature type="signal peptide" evidence="4">
    <location>
        <begin position="1"/>
        <end position="24"/>
    </location>
</feature>
<dbReference type="GO" id="GO:0005576">
    <property type="term" value="C:extracellular region"/>
    <property type="evidence" value="ECO:0007669"/>
    <property type="project" value="TreeGrafter"/>
</dbReference>
<dbReference type="KEGG" id="cyn:Cyan7425_2138"/>
<evidence type="ECO:0000256" key="3">
    <source>
        <dbReference type="ARBA" id="ARBA00022729"/>
    </source>
</evidence>
<reference evidence="6" key="1">
    <citation type="submission" date="2009-01" db="EMBL/GenBank/DDBJ databases">
        <title>Complete sequence of chromosome Cyanothece sp. PCC 7425.</title>
        <authorList>
            <consortium name="US DOE Joint Genome Institute"/>
            <person name="Lucas S."/>
            <person name="Copeland A."/>
            <person name="Lapidus A."/>
            <person name="Glavina del Rio T."/>
            <person name="Dalin E."/>
            <person name="Tice H."/>
            <person name="Bruce D."/>
            <person name="Goodwin L."/>
            <person name="Pitluck S."/>
            <person name="Sims D."/>
            <person name="Meineke L."/>
            <person name="Brettin T."/>
            <person name="Detter J.C."/>
            <person name="Han C."/>
            <person name="Larimer F."/>
            <person name="Land M."/>
            <person name="Hauser L."/>
            <person name="Kyrpides N."/>
            <person name="Ovchinnikova G."/>
            <person name="Liberton M."/>
            <person name="Stoeckel J."/>
            <person name="Banerjee A."/>
            <person name="Singh A."/>
            <person name="Page L."/>
            <person name="Sato H."/>
            <person name="Zhao L."/>
            <person name="Sherman L."/>
            <person name="Pakrasi H."/>
            <person name="Richardson P."/>
        </authorList>
    </citation>
    <scope>NUCLEOTIDE SEQUENCE</scope>
    <source>
        <strain evidence="6">PCC 7425</strain>
    </source>
</reference>
<dbReference type="PANTHER" id="PTHR30085">
    <property type="entry name" value="AMINO ACID ABC TRANSPORTER PERMEASE"/>
    <property type="match status" value="1"/>
</dbReference>
<dbReference type="GO" id="GO:0030288">
    <property type="term" value="C:outer membrane-bounded periplasmic space"/>
    <property type="evidence" value="ECO:0007669"/>
    <property type="project" value="TreeGrafter"/>
</dbReference>
<feature type="chain" id="PRO_5002873891" evidence="4">
    <location>
        <begin position="25"/>
        <end position="302"/>
    </location>
</feature>
<evidence type="ECO:0000256" key="2">
    <source>
        <dbReference type="ARBA" id="ARBA00022448"/>
    </source>
</evidence>
<proteinExistence type="inferred from homology"/>
<feature type="domain" description="Solute-binding protein family 3/N-terminal" evidence="5">
    <location>
        <begin position="36"/>
        <end position="268"/>
    </location>
</feature>
<dbReference type="Pfam" id="PF00497">
    <property type="entry name" value="SBP_bac_3"/>
    <property type="match status" value="1"/>
</dbReference>
<organism evidence="6">
    <name type="scientific">Cyanothece sp. (strain PCC 7425 / ATCC 29141)</name>
    <dbReference type="NCBI Taxonomy" id="395961"/>
    <lineage>
        <taxon>Bacteria</taxon>
        <taxon>Bacillati</taxon>
        <taxon>Cyanobacteriota</taxon>
        <taxon>Cyanophyceae</taxon>
        <taxon>Gomontiellales</taxon>
        <taxon>Cyanothecaceae</taxon>
        <taxon>Cyanothece</taxon>
    </lineage>
</organism>
<dbReference type="GO" id="GO:0006865">
    <property type="term" value="P:amino acid transport"/>
    <property type="evidence" value="ECO:0007669"/>
    <property type="project" value="TreeGrafter"/>
</dbReference>
<dbReference type="STRING" id="395961.Cyan7425_2138"/>
<dbReference type="EMBL" id="CP001344">
    <property type="protein sequence ID" value="ACL44499.1"/>
    <property type="molecule type" value="Genomic_DNA"/>
</dbReference>
<dbReference type="SMART" id="SM00062">
    <property type="entry name" value="PBPb"/>
    <property type="match status" value="1"/>
</dbReference>
<comment type="similarity">
    <text evidence="1">Belongs to the bacterial solute-binding protein 3 family.</text>
</comment>
<dbReference type="Gene3D" id="3.40.190.10">
    <property type="entry name" value="Periplasmic binding protein-like II"/>
    <property type="match status" value="2"/>
</dbReference>
<dbReference type="SUPFAM" id="SSF53850">
    <property type="entry name" value="Periplasmic binding protein-like II"/>
    <property type="match status" value="1"/>
</dbReference>